<feature type="compositionally biased region" description="Basic and acidic residues" evidence="6">
    <location>
        <begin position="393"/>
        <end position="411"/>
    </location>
</feature>
<evidence type="ECO:0000313" key="8">
    <source>
        <dbReference type="EMBL" id="THG14640.1"/>
    </source>
</evidence>
<keyword evidence="4" id="KW-0493">Microtubule</keyword>
<feature type="region of interest" description="Disordered" evidence="6">
    <location>
        <begin position="71"/>
        <end position="100"/>
    </location>
</feature>
<dbReference type="PANTHER" id="PTHR47286:SF2">
    <property type="entry name" value="F3I6.9 PROTEIN"/>
    <property type="match status" value="1"/>
</dbReference>
<feature type="region of interest" description="Disordered" evidence="6">
    <location>
        <begin position="211"/>
        <end position="330"/>
    </location>
</feature>
<dbReference type="EMBL" id="SDRB02005167">
    <property type="protein sequence ID" value="THG14640.1"/>
    <property type="molecule type" value="Genomic_DNA"/>
</dbReference>
<feature type="region of interest" description="Disordered" evidence="6">
    <location>
        <begin position="365"/>
        <end position="450"/>
    </location>
</feature>
<evidence type="ECO:0000313" key="9">
    <source>
        <dbReference type="Proteomes" id="UP000306102"/>
    </source>
</evidence>
<dbReference type="InterPro" id="IPR027329">
    <property type="entry name" value="TPX2_C"/>
</dbReference>
<dbReference type="Gene3D" id="3.10.20.70">
    <property type="entry name" value="Glutamine synthetase, N-terminal domain"/>
    <property type="match status" value="1"/>
</dbReference>
<evidence type="ECO:0000259" key="7">
    <source>
        <dbReference type="Pfam" id="PF06886"/>
    </source>
</evidence>
<evidence type="ECO:0000256" key="3">
    <source>
        <dbReference type="ARBA" id="ARBA00022490"/>
    </source>
</evidence>
<feature type="compositionally biased region" description="Low complexity" evidence="6">
    <location>
        <begin position="216"/>
        <end position="227"/>
    </location>
</feature>
<sequence>MSESLASGATLDPSVSFGRFENDLLSWEKWSSFSPNKYLDEVEKFSTPGSVAQKKAFFEAHYKKIAARKAERLEQEKQMETDRLMTDDQNGEGHEGNTSGTDIELSVANGQSFDEGDEQVNNSNHNCVMSSGLSDVSIENATITIECRSSSVDGAKEESDGIPDSLELNKSEEVVLVQENVKLPPVLVQEDTPLNEPQDKVQLRMKLVERGNSVGNKKNANSDASNKPQKVKFRNLPNQLMTPTKKERNLAGTKKPASPLLKKSPQISTPKTSKATSASTVISASQTSMKKANGSSLPRSGKPYAGHSKNVAPSSLHMSFSLGPPNSESASLTTARKSLIMEKMADKDIVKRAFKTFQNNFNQVRSSGYERSPGQKEVSTMRPEQKLSTSLTPRKENEGIKMAAEKMDSRRGQLGRSWNSPSARSLKGAGMDQRNAKPAPSSFSLRSDERAEKRKEFLKKLEEKSYAKEAEKTHLSSKTKEEKEAEIKKLRQSLNFKATPMPGTTQVFSRTQLLLVLDKLLLLVGDGWKGQLLLSLLASDGLRSTVVVDEDDRNGGVWEDNSERRGSEGGGLEEISRSKARTLAGPVSDPKKLPKWNYDGSSTGQAHTWWKMPRMNTIIADQKCTGESFMHN</sequence>
<feature type="region of interest" description="Disordered" evidence="6">
    <location>
        <begin position="554"/>
        <end position="573"/>
    </location>
</feature>
<gene>
    <name evidence="8" type="ORF">TEA_016424</name>
</gene>
<comment type="caution">
    <text evidence="8">The sequence shown here is derived from an EMBL/GenBank/DDBJ whole genome shotgun (WGS) entry which is preliminary data.</text>
</comment>
<feature type="compositionally biased region" description="Basic and acidic residues" evidence="6">
    <location>
        <begin position="71"/>
        <end position="95"/>
    </location>
</feature>
<dbReference type="GO" id="GO:0005874">
    <property type="term" value="C:microtubule"/>
    <property type="evidence" value="ECO:0007669"/>
    <property type="project" value="UniProtKB-KW"/>
</dbReference>
<dbReference type="GO" id="GO:0004356">
    <property type="term" value="F:glutamine synthetase activity"/>
    <property type="evidence" value="ECO:0007669"/>
    <property type="project" value="InterPro"/>
</dbReference>
<evidence type="ECO:0000256" key="1">
    <source>
        <dbReference type="ARBA" id="ARBA00004245"/>
    </source>
</evidence>
<dbReference type="AlphaFoldDB" id="A0A4S4EE48"/>
<evidence type="ECO:0000256" key="5">
    <source>
        <dbReference type="ARBA" id="ARBA00023212"/>
    </source>
</evidence>
<name>A0A4S4EE48_CAMSN</name>
<evidence type="ECO:0000256" key="4">
    <source>
        <dbReference type="ARBA" id="ARBA00022701"/>
    </source>
</evidence>
<protein>
    <recommendedName>
        <fullName evidence="7">TPX2 C-terminal domain-containing protein</fullName>
    </recommendedName>
</protein>
<dbReference type="GO" id="GO:0006542">
    <property type="term" value="P:glutamine biosynthetic process"/>
    <property type="evidence" value="ECO:0007669"/>
    <property type="project" value="InterPro"/>
</dbReference>
<keyword evidence="3" id="KW-0963">Cytoplasm</keyword>
<evidence type="ECO:0000256" key="2">
    <source>
        <dbReference type="ARBA" id="ARBA00005885"/>
    </source>
</evidence>
<comment type="similarity">
    <text evidence="2">Belongs to the TPX2 family.</text>
</comment>
<feature type="compositionally biased region" description="Low complexity" evidence="6">
    <location>
        <begin position="254"/>
        <end position="288"/>
    </location>
</feature>
<proteinExistence type="inferred from homology"/>
<feature type="domain" description="TPX2 C-terminal" evidence="7">
    <location>
        <begin position="443"/>
        <end position="508"/>
    </location>
</feature>
<dbReference type="Pfam" id="PF06886">
    <property type="entry name" value="TPX2"/>
    <property type="match status" value="1"/>
</dbReference>
<organism evidence="8 9">
    <name type="scientific">Camellia sinensis var. sinensis</name>
    <name type="common">China tea</name>
    <dbReference type="NCBI Taxonomy" id="542762"/>
    <lineage>
        <taxon>Eukaryota</taxon>
        <taxon>Viridiplantae</taxon>
        <taxon>Streptophyta</taxon>
        <taxon>Embryophyta</taxon>
        <taxon>Tracheophyta</taxon>
        <taxon>Spermatophyta</taxon>
        <taxon>Magnoliopsida</taxon>
        <taxon>eudicotyledons</taxon>
        <taxon>Gunneridae</taxon>
        <taxon>Pentapetalae</taxon>
        <taxon>asterids</taxon>
        <taxon>Ericales</taxon>
        <taxon>Theaceae</taxon>
        <taxon>Camellia</taxon>
    </lineage>
</organism>
<feature type="compositionally biased region" description="Polar residues" evidence="6">
    <location>
        <begin position="289"/>
        <end position="298"/>
    </location>
</feature>
<feature type="compositionally biased region" description="Polar residues" evidence="6">
    <location>
        <begin position="311"/>
        <end position="330"/>
    </location>
</feature>
<accession>A0A4S4EE48</accession>
<comment type="subcellular location">
    <subcellularLocation>
        <location evidence="1">Cytoplasm</location>
        <location evidence="1">Cytoskeleton</location>
    </subcellularLocation>
</comment>
<reference evidence="8 9" key="1">
    <citation type="journal article" date="2018" name="Proc. Natl. Acad. Sci. U.S.A.">
        <title>Draft genome sequence of Camellia sinensis var. sinensis provides insights into the evolution of the tea genome and tea quality.</title>
        <authorList>
            <person name="Wei C."/>
            <person name="Yang H."/>
            <person name="Wang S."/>
            <person name="Zhao J."/>
            <person name="Liu C."/>
            <person name="Gao L."/>
            <person name="Xia E."/>
            <person name="Lu Y."/>
            <person name="Tai Y."/>
            <person name="She G."/>
            <person name="Sun J."/>
            <person name="Cao H."/>
            <person name="Tong W."/>
            <person name="Gao Q."/>
            <person name="Li Y."/>
            <person name="Deng W."/>
            <person name="Jiang X."/>
            <person name="Wang W."/>
            <person name="Chen Q."/>
            <person name="Zhang S."/>
            <person name="Li H."/>
            <person name="Wu J."/>
            <person name="Wang P."/>
            <person name="Li P."/>
            <person name="Shi C."/>
            <person name="Zheng F."/>
            <person name="Jian J."/>
            <person name="Huang B."/>
            <person name="Shan D."/>
            <person name="Shi M."/>
            <person name="Fang C."/>
            <person name="Yue Y."/>
            <person name="Li F."/>
            <person name="Li D."/>
            <person name="Wei S."/>
            <person name="Han B."/>
            <person name="Jiang C."/>
            <person name="Yin Y."/>
            <person name="Xia T."/>
            <person name="Zhang Z."/>
            <person name="Bennetzen J.L."/>
            <person name="Zhao S."/>
            <person name="Wan X."/>
        </authorList>
    </citation>
    <scope>NUCLEOTIDE SEQUENCE [LARGE SCALE GENOMIC DNA]</scope>
    <source>
        <strain evidence="9">cv. Shuchazao</strain>
        <tissue evidence="8">Leaf</tissue>
    </source>
</reference>
<keyword evidence="5" id="KW-0206">Cytoskeleton</keyword>
<dbReference type="InterPro" id="IPR036651">
    <property type="entry name" value="Gln_synt_N_sf"/>
</dbReference>
<dbReference type="Proteomes" id="UP000306102">
    <property type="component" value="Unassembled WGS sequence"/>
</dbReference>
<keyword evidence="9" id="KW-1185">Reference proteome</keyword>
<dbReference type="PANTHER" id="PTHR47286">
    <property type="entry name" value="F3I6.9 PROTEIN"/>
    <property type="match status" value="1"/>
</dbReference>
<evidence type="ECO:0000256" key="6">
    <source>
        <dbReference type="SAM" id="MobiDB-lite"/>
    </source>
</evidence>